<evidence type="ECO:0000313" key="3">
    <source>
        <dbReference type="Proteomes" id="UP000291144"/>
    </source>
</evidence>
<dbReference type="InterPro" id="IPR007295">
    <property type="entry name" value="DUF402"/>
</dbReference>
<evidence type="ECO:0000259" key="1">
    <source>
        <dbReference type="Pfam" id="PF04167"/>
    </source>
</evidence>
<evidence type="ECO:0000313" key="2">
    <source>
        <dbReference type="EMBL" id="TCC59732.1"/>
    </source>
</evidence>
<gene>
    <name evidence="2" type="ORF">E0H73_24250</name>
</gene>
<name>A0A4V2MAM7_9ACTN</name>
<dbReference type="Proteomes" id="UP000291144">
    <property type="component" value="Unassembled WGS sequence"/>
</dbReference>
<feature type="domain" description="DUF402" evidence="1">
    <location>
        <begin position="6"/>
        <end position="101"/>
    </location>
</feature>
<organism evidence="2 3">
    <name type="scientific">Kribbella pittospori</name>
    <dbReference type="NCBI Taxonomy" id="722689"/>
    <lineage>
        <taxon>Bacteria</taxon>
        <taxon>Bacillati</taxon>
        <taxon>Actinomycetota</taxon>
        <taxon>Actinomycetes</taxon>
        <taxon>Propionibacteriales</taxon>
        <taxon>Kribbellaceae</taxon>
        <taxon>Kribbella</taxon>
    </lineage>
</organism>
<protein>
    <recommendedName>
        <fullName evidence="1">DUF402 domain-containing protein</fullName>
    </recommendedName>
</protein>
<dbReference type="Pfam" id="PF04167">
    <property type="entry name" value="DUF402"/>
    <property type="match status" value="1"/>
</dbReference>
<comment type="caution">
    <text evidence="2">The sequence shown here is derived from an EMBL/GenBank/DDBJ whole genome shotgun (WGS) entry which is preliminary data.</text>
</comment>
<proteinExistence type="predicted"/>
<dbReference type="OrthoDB" id="3818525at2"/>
<dbReference type="EMBL" id="SJKB01000007">
    <property type="protein sequence ID" value="TCC59732.1"/>
    <property type="molecule type" value="Genomic_DNA"/>
</dbReference>
<sequence>MGPGGPGEHAVHLAPRDGWWFATWRPGGLLVADVSTPPEFADDEWTYVDLELDPYRRPDGTVGTEDWDELAEAHAAGLINDHEYGAAVEAAHTLEMQFSQGTEPFGTTGWTRLSEAIALGLPPLTSFGDRPVS</sequence>
<dbReference type="SUPFAM" id="SSF159234">
    <property type="entry name" value="FomD-like"/>
    <property type="match status" value="1"/>
</dbReference>
<dbReference type="RefSeq" id="WP_131360336.1">
    <property type="nucleotide sequence ID" value="NZ_SJKB01000007.1"/>
</dbReference>
<accession>A0A4V2MAM7</accession>
<dbReference type="AlphaFoldDB" id="A0A4V2MAM7"/>
<reference evidence="2 3" key="1">
    <citation type="submission" date="2019-02" db="EMBL/GenBank/DDBJ databases">
        <title>Kribbella capetownensis sp. nov. and Kribbella speibonae sp. nov., isolated from soil.</title>
        <authorList>
            <person name="Curtis S.M."/>
            <person name="Norton I."/>
            <person name="Everest G.J."/>
            <person name="Meyers P.R."/>
        </authorList>
    </citation>
    <scope>NUCLEOTIDE SEQUENCE [LARGE SCALE GENOMIC DNA]</scope>
    <source>
        <strain evidence="2 3">NRRL B-24813</strain>
    </source>
</reference>
<dbReference type="InterPro" id="IPR035930">
    <property type="entry name" value="FomD-like_sf"/>
</dbReference>
<dbReference type="Gene3D" id="2.40.380.10">
    <property type="entry name" value="FomD-like"/>
    <property type="match status" value="1"/>
</dbReference>
<keyword evidence="3" id="KW-1185">Reference proteome</keyword>